<gene>
    <name evidence="1" type="ORF">M9H77_26214</name>
</gene>
<dbReference type="EMBL" id="CM044706">
    <property type="protein sequence ID" value="KAI5657421.1"/>
    <property type="molecule type" value="Genomic_DNA"/>
</dbReference>
<keyword evidence="2" id="KW-1185">Reference proteome</keyword>
<reference evidence="2" key="1">
    <citation type="journal article" date="2023" name="Nat. Plants">
        <title>Single-cell RNA sequencing provides a high-resolution roadmap for understanding the multicellular compartmentation of specialized metabolism.</title>
        <authorList>
            <person name="Sun S."/>
            <person name="Shen X."/>
            <person name="Li Y."/>
            <person name="Li Y."/>
            <person name="Wang S."/>
            <person name="Li R."/>
            <person name="Zhang H."/>
            <person name="Shen G."/>
            <person name="Guo B."/>
            <person name="Wei J."/>
            <person name="Xu J."/>
            <person name="St-Pierre B."/>
            <person name="Chen S."/>
            <person name="Sun C."/>
        </authorList>
    </citation>
    <scope>NUCLEOTIDE SEQUENCE [LARGE SCALE GENOMIC DNA]</scope>
</reference>
<sequence length="69" mass="7591">MSELQDVERRGLYMLYRGIGFQRTAESISRVCSGATAIILQRAVVTCLAEIALFRWGISALQLGCILGN</sequence>
<protein>
    <submittedName>
        <fullName evidence="1">Uncharacterized protein</fullName>
    </submittedName>
</protein>
<name>A0ACC0AD41_CATRO</name>
<comment type="caution">
    <text evidence="1">The sequence shown here is derived from an EMBL/GenBank/DDBJ whole genome shotgun (WGS) entry which is preliminary data.</text>
</comment>
<accession>A0ACC0AD41</accession>
<evidence type="ECO:0000313" key="2">
    <source>
        <dbReference type="Proteomes" id="UP001060085"/>
    </source>
</evidence>
<organism evidence="1 2">
    <name type="scientific">Catharanthus roseus</name>
    <name type="common">Madagascar periwinkle</name>
    <name type="synonym">Vinca rosea</name>
    <dbReference type="NCBI Taxonomy" id="4058"/>
    <lineage>
        <taxon>Eukaryota</taxon>
        <taxon>Viridiplantae</taxon>
        <taxon>Streptophyta</taxon>
        <taxon>Embryophyta</taxon>
        <taxon>Tracheophyta</taxon>
        <taxon>Spermatophyta</taxon>
        <taxon>Magnoliopsida</taxon>
        <taxon>eudicotyledons</taxon>
        <taxon>Gunneridae</taxon>
        <taxon>Pentapetalae</taxon>
        <taxon>asterids</taxon>
        <taxon>lamiids</taxon>
        <taxon>Gentianales</taxon>
        <taxon>Apocynaceae</taxon>
        <taxon>Rauvolfioideae</taxon>
        <taxon>Vinceae</taxon>
        <taxon>Catharanthinae</taxon>
        <taxon>Catharanthus</taxon>
    </lineage>
</organism>
<proteinExistence type="predicted"/>
<dbReference type="Proteomes" id="UP001060085">
    <property type="component" value="Linkage Group LG06"/>
</dbReference>
<evidence type="ECO:0000313" key="1">
    <source>
        <dbReference type="EMBL" id="KAI5657421.1"/>
    </source>
</evidence>